<evidence type="ECO:0000256" key="2">
    <source>
        <dbReference type="ARBA" id="ARBA00022980"/>
    </source>
</evidence>
<dbReference type="EMBL" id="JBGMDY010000006">
    <property type="protein sequence ID" value="KAL2330872.1"/>
    <property type="molecule type" value="Genomic_DNA"/>
</dbReference>
<reference evidence="5 6" key="1">
    <citation type="submission" date="2024-08" db="EMBL/GenBank/DDBJ databases">
        <title>Insights into the chromosomal genome structure of Flemingia macrophylla.</title>
        <authorList>
            <person name="Ding Y."/>
            <person name="Zhao Y."/>
            <person name="Bi W."/>
            <person name="Wu M."/>
            <person name="Zhao G."/>
            <person name="Gong Y."/>
            <person name="Li W."/>
            <person name="Zhang P."/>
        </authorList>
    </citation>
    <scope>NUCLEOTIDE SEQUENCE [LARGE SCALE GENOMIC DNA]</scope>
    <source>
        <strain evidence="5">DYQJB</strain>
        <tissue evidence="5">Leaf</tissue>
    </source>
</reference>
<accession>A0ABD1M5F5</accession>
<dbReference type="InterPro" id="IPR014722">
    <property type="entry name" value="Rib_uL2_dom2"/>
</dbReference>
<evidence type="ECO:0000313" key="6">
    <source>
        <dbReference type="Proteomes" id="UP001603857"/>
    </source>
</evidence>
<feature type="region of interest" description="Disordered" evidence="4">
    <location>
        <begin position="46"/>
        <end position="66"/>
    </location>
</feature>
<keyword evidence="6" id="KW-1185">Reference proteome</keyword>
<gene>
    <name evidence="5" type="ORF">Fmac_018453</name>
</gene>
<organism evidence="5 6">
    <name type="scientific">Flemingia macrophylla</name>
    <dbReference type="NCBI Taxonomy" id="520843"/>
    <lineage>
        <taxon>Eukaryota</taxon>
        <taxon>Viridiplantae</taxon>
        <taxon>Streptophyta</taxon>
        <taxon>Embryophyta</taxon>
        <taxon>Tracheophyta</taxon>
        <taxon>Spermatophyta</taxon>
        <taxon>Magnoliopsida</taxon>
        <taxon>eudicotyledons</taxon>
        <taxon>Gunneridae</taxon>
        <taxon>Pentapetalae</taxon>
        <taxon>rosids</taxon>
        <taxon>fabids</taxon>
        <taxon>Fabales</taxon>
        <taxon>Fabaceae</taxon>
        <taxon>Papilionoideae</taxon>
        <taxon>50 kb inversion clade</taxon>
        <taxon>NPAAA clade</taxon>
        <taxon>indigoferoid/millettioid clade</taxon>
        <taxon>Phaseoleae</taxon>
        <taxon>Flemingia</taxon>
    </lineage>
</organism>
<keyword evidence="2" id="KW-0689">Ribosomal protein</keyword>
<evidence type="ECO:0000256" key="4">
    <source>
        <dbReference type="SAM" id="MobiDB-lite"/>
    </source>
</evidence>
<keyword evidence="3" id="KW-0687">Ribonucleoprotein</keyword>
<protein>
    <submittedName>
        <fullName evidence="5">Uncharacterized protein</fullName>
    </submittedName>
</protein>
<dbReference type="GO" id="GO:0005840">
    <property type="term" value="C:ribosome"/>
    <property type="evidence" value="ECO:0007669"/>
    <property type="project" value="UniProtKB-KW"/>
</dbReference>
<dbReference type="AlphaFoldDB" id="A0ABD1M5F5"/>
<proteinExistence type="inferred from homology"/>
<dbReference type="InterPro" id="IPR005756">
    <property type="entry name" value="Ribosomal_uL24_euk/arc"/>
</dbReference>
<comment type="similarity">
    <text evidence="1">Belongs to the universal ribosomal protein uL24 family.</text>
</comment>
<dbReference type="GO" id="GO:1990904">
    <property type="term" value="C:ribonucleoprotein complex"/>
    <property type="evidence" value="ECO:0007669"/>
    <property type="project" value="UniProtKB-KW"/>
</dbReference>
<evidence type="ECO:0000256" key="3">
    <source>
        <dbReference type="ARBA" id="ARBA00023274"/>
    </source>
</evidence>
<sequence length="77" mass="8581">MKFNLRVSSSRRKSRKDHFIASSSMRHVLMRAPLLAELQCAEGGRGAGGARNLQGARGKTDSGHVYHHKCQHPSLWL</sequence>
<dbReference type="Gene3D" id="2.30.30.30">
    <property type="match status" value="1"/>
</dbReference>
<evidence type="ECO:0000313" key="5">
    <source>
        <dbReference type="EMBL" id="KAL2330872.1"/>
    </source>
</evidence>
<comment type="caution">
    <text evidence="5">The sequence shown here is derived from an EMBL/GenBank/DDBJ whole genome shotgun (WGS) entry which is preliminary data.</text>
</comment>
<dbReference type="Pfam" id="PF16906">
    <property type="entry name" value="Ribosomal_L26"/>
    <property type="match status" value="1"/>
</dbReference>
<dbReference type="Proteomes" id="UP001603857">
    <property type="component" value="Unassembled WGS sequence"/>
</dbReference>
<name>A0ABD1M5F5_9FABA</name>
<evidence type="ECO:0000256" key="1">
    <source>
        <dbReference type="ARBA" id="ARBA00010618"/>
    </source>
</evidence>